<gene>
    <name evidence="1" type="ORF">H5410_037064</name>
</gene>
<organism evidence="1 2">
    <name type="scientific">Solanum commersonii</name>
    <name type="common">Commerson's wild potato</name>
    <name type="synonym">Commerson's nightshade</name>
    <dbReference type="NCBI Taxonomy" id="4109"/>
    <lineage>
        <taxon>Eukaryota</taxon>
        <taxon>Viridiplantae</taxon>
        <taxon>Streptophyta</taxon>
        <taxon>Embryophyta</taxon>
        <taxon>Tracheophyta</taxon>
        <taxon>Spermatophyta</taxon>
        <taxon>Magnoliopsida</taxon>
        <taxon>eudicotyledons</taxon>
        <taxon>Gunneridae</taxon>
        <taxon>Pentapetalae</taxon>
        <taxon>asterids</taxon>
        <taxon>lamiids</taxon>
        <taxon>Solanales</taxon>
        <taxon>Solanaceae</taxon>
        <taxon>Solanoideae</taxon>
        <taxon>Solaneae</taxon>
        <taxon>Solanum</taxon>
    </lineage>
</organism>
<name>A0A9J5Y8F5_SOLCO</name>
<evidence type="ECO:0000313" key="1">
    <source>
        <dbReference type="EMBL" id="KAG5595832.1"/>
    </source>
</evidence>
<protein>
    <submittedName>
        <fullName evidence="1">Uncharacterized protein</fullName>
    </submittedName>
</protein>
<reference evidence="1 2" key="1">
    <citation type="submission" date="2020-09" db="EMBL/GenBank/DDBJ databases">
        <title>De no assembly of potato wild relative species, Solanum commersonii.</title>
        <authorList>
            <person name="Cho K."/>
        </authorList>
    </citation>
    <scope>NUCLEOTIDE SEQUENCE [LARGE SCALE GENOMIC DNA]</scope>
    <source>
        <strain evidence="1">LZ3.2</strain>
        <tissue evidence="1">Leaf</tissue>
    </source>
</reference>
<keyword evidence="2" id="KW-1185">Reference proteome</keyword>
<evidence type="ECO:0000313" key="2">
    <source>
        <dbReference type="Proteomes" id="UP000824120"/>
    </source>
</evidence>
<accession>A0A9J5Y8F5</accession>
<comment type="caution">
    <text evidence="1">The sequence shown here is derived from an EMBL/GenBank/DDBJ whole genome shotgun (WGS) entry which is preliminary data.</text>
</comment>
<dbReference type="AlphaFoldDB" id="A0A9J5Y8F5"/>
<sequence>MDFPQFQASMEAASPHKNLFPAYCSVRIFSMHPYLPLIAKGSYLLEKMGVINFRRKILKRIKQPP</sequence>
<dbReference type="EMBL" id="JACXVP010000007">
    <property type="protein sequence ID" value="KAG5595832.1"/>
    <property type="molecule type" value="Genomic_DNA"/>
</dbReference>
<dbReference type="Proteomes" id="UP000824120">
    <property type="component" value="Chromosome 7"/>
</dbReference>
<proteinExistence type="predicted"/>